<dbReference type="InterPro" id="IPR005122">
    <property type="entry name" value="Uracil-DNA_glycosylase-like"/>
</dbReference>
<dbReference type="NCBIfam" id="NF003589">
    <property type="entry name" value="PRK05254.1-2"/>
    <property type="match status" value="1"/>
</dbReference>
<accession>A0A0A8IL05</accession>
<evidence type="ECO:0000256" key="4">
    <source>
        <dbReference type="ARBA" id="ARBA00022801"/>
    </source>
</evidence>
<dbReference type="InterPro" id="IPR002043">
    <property type="entry name" value="UDG_fam1"/>
</dbReference>
<dbReference type="InterPro" id="IPR018085">
    <property type="entry name" value="Ura-DNA_Glyclase_AS"/>
</dbReference>
<feature type="domain" description="Uracil-DNA glycosylase-like" evidence="6">
    <location>
        <begin position="76"/>
        <end position="243"/>
    </location>
</feature>
<evidence type="ECO:0000256" key="2">
    <source>
        <dbReference type="ARBA" id="ARBA00022562"/>
    </source>
</evidence>
<evidence type="ECO:0000256" key="5">
    <source>
        <dbReference type="ARBA" id="ARBA00023204"/>
    </source>
</evidence>
<evidence type="ECO:0000256" key="1">
    <source>
        <dbReference type="ARBA" id="ARBA00008184"/>
    </source>
</evidence>
<dbReference type="NCBIfam" id="NF003592">
    <property type="entry name" value="PRK05254.1-5"/>
    <property type="match status" value="1"/>
</dbReference>
<dbReference type="NCBIfam" id="NF003588">
    <property type="entry name" value="PRK05254.1-1"/>
    <property type="match status" value="1"/>
</dbReference>
<name>A0A0A8IL05_EBVG</name>
<dbReference type="SMART" id="SM00986">
    <property type="entry name" value="UDG"/>
    <property type="match status" value="1"/>
</dbReference>
<keyword evidence="4" id="KW-0378">Hydrolase</keyword>
<dbReference type="Proteomes" id="UP000098532">
    <property type="component" value="Segment"/>
</dbReference>
<evidence type="ECO:0000256" key="3">
    <source>
        <dbReference type="ARBA" id="ARBA00022763"/>
    </source>
</evidence>
<dbReference type="SMART" id="SM00987">
    <property type="entry name" value="UreE_C"/>
    <property type="match status" value="1"/>
</dbReference>
<dbReference type="GO" id="GO:0097510">
    <property type="term" value="P:base-excision repair, AP site formation via deaminated base removal"/>
    <property type="evidence" value="ECO:0007669"/>
    <property type="project" value="TreeGrafter"/>
</dbReference>
<sequence>MASRGLDLWLDEHVRKRKQEIGVKGENLLLPDLWLDFLQLSPIFQRKLAAVIACVRRLRTQATVYPEEDMCMAWARFCDPSDIKVVILGQDPYHGGQANGLAFSVAYGFPVPPSLRNIYAELHRSLPEFSPPDHGCLDAWASQGVLLLNTILTVQKGKPGSHADIGWAWFTDHVISLLSERLKACVFMLWGAKAGDKASLINSKKHLVLTSQHPSPLAQNSTRKSAQQKFLGNNHFVLANNFLREKGLGEIDWRL</sequence>
<dbReference type="PANTHER" id="PTHR11264:SF0">
    <property type="entry name" value="URACIL-DNA GLYCOSYLASE"/>
    <property type="match status" value="1"/>
</dbReference>
<keyword evidence="5" id="KW-0234">DNA repair</keyword>
<comment type="similarity">
    <text evidence="1">Belongs to the uracil-DNA glycosylase (UDG) superfamily. UNG family.</text>
</comment>
<evidence type="ECO:0000313" key="8">
    <source>
        <dbReference type="Proteomes" id="UP000098532"/>
    </source>
</evidence>
<dbReference type="Pfam" id="PF03167">
    <property type="entry name" value="UDG"/>
    <property type="match status" value="1"/>
</dbReference>
<evidence type="ECO:0000313" key="7">
    <source>
        <dbReference type="EMBL" id="BAP94379.1"/>
    </source>
</evidence>
<dbReference type="EMBL" id="AB828190">
    <property type="protein sequence ID" value="BAP94379.1"/>
    <property type="molecule type" value="Genomic_DNA"/>
</dbReference>
<keyword evidence="3" id="KW-0227">DNA damage</keyword>
<dbReference type="GO" id="GO:0004844">
    <property type="term" value="F:uracil DNA N-glycosylase activity"/>
    <property type="evidence" value="ECO:0007669"/>
    <property type="project" value="InterPro"/>
</dbReference>
<dbReference type="CDD" id="cd10027">
    <property type="entry name" value="UDG-F1-like"/>
    <property type="match status" value="1"/>
</dbReference>
<protein>
    <submittedName>
        <fullName evidence="7">Uracil-DNA glycosylase</fullName>
    </submittedName>
</protein>
<dbReference type="SUPFAM" id="SSF52141">
    <property type="entry name" value="Uracil-DNA glycosylase-like"/>
    <property type="match status" value="1"/>
</dbReference>
<dbReference type="Gene3D" id="3.40.470.10">
    <property type="entry name" value="Uracil-DNA glycosylase-like domain"/>
    <property type="match status" value="1"/>
</dbReference>
<gene>
    <name evidence="7" type="primary">BKRF3</name>
</gene>
<dbReference type="PROSITE" id="PS00130">
    <property type="entry name" value="U_DNA_GLYCOSYLASE"/>
    <property type="match status" value="1"/>
</dbReference>
<organism evidence="7 8">
    <name type="scientific">Epstein-Barr virus (strain GD1)</name>
    <name type="common">HHV-4</name>
    <name type="synonym">Human gammaherpesvirus 4</name>
    <dbReference type="NCBI Taxonomy" id="10376"/>
    <lineage>
        <taxon>Viruses</taxon>
        <taxon>Duplodnaviria</taxon>
        <taxon>Heunggongvirae</taxon>
        <taxon>Peploviricota</taxon>
        <taxon>Herviviricetes</taxon>
        <taxon>Herpesvirales</taxon>
        <taxon>Orthoherpesviridae</taxon>
        <taxon>Gammaherpesvirinae</taxon>
        <taxon>Lymphocryptovirus</taxon>
        <taxon>Lymphocryptovirus humangamma4</taxon>
    </lineage>
</organism>
<evidence type="ECO:0000259" key="6">
    <source>
        <dbReference type="SMART" id="SM00986"/>
    </source>
</evidence>
<dbReference type="NCBIfam" id="TIGR00628">
    <property type="entry name" value="ung"/>
    <property type="match status" value="1"/>
</dbReference>
<dbReference type="HAMAP" id="MF_00148">
    <property type="entry name" value="UDG"/>
    <property type="match status" value="1"/>
</dbReference>
<dbReference type="InterPro" id="IPR036895">
    <property type="entry name" value="Uracil-DNA_glycosylase-like_sf"/>
</dbReference>
<reference evidence="7 8" key="1">
    <citation type="submission" date="2013-06" db="EMBL/GenBank/DDBJ databases">
        <title>Genome-wide analysis of Epstein-Barr virus(EBV) integration and strain in C666-1 and Raji.</title>
        <authorList>
            <person name="Yu Z.Y."/>
            <person name="Xiao K."/>
        </authorList>
    </citation>
    <scope>NUCLEOTIDE SEQUENCE [LARGE SCALE GENOMIC DNA]</scope>
    <source>
        <strain evidence="7">1 LGY-C666-1</strain>
    </source>
</reference>
<proteinExistence type="inferred from homology"/>
<organismHost>
    <name type="scientific">Homo sapiens</name>
    <name type="common">Human</name>
    <dbReference type="NCBI Taxonomy" id="9606"/>
</organismHost>
<dbReference type="PANTHER" id="PTHR11264">
    <property type="entry name" value="URACIL-DNA GLYCOSYLASE"/>
    <property type="match status" value="1"/>
</dbReference>
<keyword evidence="2" id="KW-1048">Host nucleus</keyword>